<keyword evidence="3" id="KW-0808">Transferase</keyword>
<comment type="catalytic activity">
    <reaction evidence="1">
        <text>ATP + protein L-histidine = ADP + protein N-phospho-L-histidine.</text>
        <dbReference type="EC" id="2.7.13.3"/>
    </reaction>
</comment>
<evidence type="ECO:0000256" key="6">
    <source>
        <dbReference type="ARBA" id="ARBA00022840"/>
    </source>
</evidence>
<evidence type="ECO:0000256" key="4">
    <source>
        <dbReference type="ARBA" id="ARBA00022741"/>
    </source>
</evidence>
<feature type="transmembrane region" description="Helical" evidence="8">
    <location>
        <begin position="106"/>
        <end position="123"/>
    </location>
</feature>
<organism evidence="10 11">
    <name type="scientific">Shewanella carassii</name>
    <dbReference type="NCBI Taxonomy" id="1987584"/>
    <lineage>
        <taxon>Bacteria</taxon>
        <taxon>Pseudomonadati</taxon>
        <taxon>Pseudomonadota</taxon>
        <taxon>Gammaproteobacteria</taxon>
        <taxon>Alteromonadales</taxon>
        <taxon>Shewanellaceae</taxon>
        <taxon>Shewanella</taxon>
    </lineage>
</organism>
<dbReference type="Gene3D" id="3.30.565.10">
    <property type="entry name" value="Histidine kinase-like ATPase, C-terminal domain"/>
    <property type="match status" value="1"/>
</dbReference>
<dbReference type="Proteomes" id="UP000606498">
    <property type="component" value="Unassembled WGS sequence"/>
</dbReference>
<dbReference type="GO" id="GO:0016301">
    <property type="term" value="F:kinase activity"/>
    <property type="evidence" value="ECO:0007669"/>
    <property type="project" value="UniProtKB-KW"/>
</dbReference>
<dbReference type="SMART" id="SM00387">
    <property type="entry name" value="HATPase_c"/>
    <property type="match status" value="1"/>
</dbReference>
<dbReference type="RefSeq" id="WP_373289263.1">
    <property type="nucleotide sequence ID" value="NZ_BMKO01000006.1"/>
</dbReference>
<dbReference type="PANTHER" id="PTHR44936:SF10">
    <property type="entry name" value="SENSOR PROTEIN RSTB"/>
    <property type="match status" value="1"/>
</dbReference>
<dbReference type="InterPro" id="IPR003594">
    <property type="entry name" value="HATPase_dom"/>
</dbReference>
<keyword evidence="11" id="KW-1185">Reference proteome</keyword>
<dbReference type="EC" id="2.7.13.3" evidence="2"/>
<feature type="transmembrane region" description="Helical" evidence="8">
    <location>
        <begin position="24"/>
        <end position="43"/>
    </location>
</feature>
<evidence type="ECO:0000256" key="7">
    <source>
        <dbReference type="SAM" id="Coils"/>
    </source>
</evidence>
<proteinExistence type="predicted"/>
<evidence type="ECO:0000256" key="2">
    <source>
        <dbReference type="ARBA" id="ARBA00012438"/>
    </source>
</evidence>
<evidence type="ECO:0000256" key="3">
    <source>
        <dbReference type="ARBA" id="ARBA00022679"/>
    </source>
</evidence>
<keyword evidence="6" id="KW-0067">ATP-binding</keyword>
<keyword evidence="8" id="KW-1133">Transmembrane helix</keyword>
<keyword evidence="8" id="KW-0472">Membrane</keyword>
<protein>
    <recommendedName>
        <fullName evidence="2">histidine kinase</fullName>
        <ecNumber evidence="2">2.7.13.3</ecNumber>
    </recommendedName>
</protein>
<keyword evidence="4" id="KW-0547">Nucleotide-binding</keyword>
<feature type="transmembrane region" description="Helical" evidence="8">
    <location>
        <begin position="166"/>
        <end position="184"/>
    </location>
</feature>
<evidence type="ECO:0000313" key="10">
    <source>
        <dbReference type="EMBL" id="GGE83494.1"/>
    </source>
</evidence>
<evidence type="ECO:0000259" key="9">
    <source>
        <dbReference type="PROSITE" id="PS50109"/>
    </source>
</evidence>
<keyword evidence="8" id="KW-0812">Transmembrane</keyword>
<keyword evidence="5 10" id="KW-0418">Kinase</keyword>
<dbReference type="InterPro" id="IPR005467">
    <property type="entry name" value="His_kinase_dom"/>
</dbReference>
<dbReference type="InterPro" id="IPR003661">
    <property type="entry name" value="HisK_dim/P_dom"/>
</dbReference>
<dbReference type="Pfam" id="PF02518">
    <property type="entry name" value="HATPase_c"/>
    <property type="match status" value="1"/>
</dbReference>
<sequence>MKKVLLGMDGLFGRTGGLAAADQLALLRGLGLILQLGLTLFGSDAFGLTPQPEPLTWILGLESAYLALTLWLRHPLYRQSAGIFIALLLDTLFWISWLWFSGGATNAFISLLLVPIALAAVTLPAWGSWSLAALSTLAYSLMILSLPEGHVRHHGMDMSSHFLGMWLNFVVSALVLTTSVALISRRLRRQDTELGWLRENQLRQEQLLALGTASAQMAHQLATPLASLRLLLDEVMEEGADREALEQMGQALARCEVTLNELRNATESIRERRRQLISLDDLGHNMRQQLMLLMPEVDFSLTLPAGLTEREIITDASLLPALLALVDNAAKASLGNINVPKVEIGFEAATETQLEIRIKDYGRGIEAHLLGELGLMPVASRTGMGVAVLLSHASLERLGGQLILQNGPQGCEARVSLPLQPLAATVGKPA</sequence>
<comment type="caution">
    <text evidence="10">The sequence shown here is derived from an EMBL/GenBank/DDBJ whole genome shotgun (WGS) entry which is preliminary data.</text>
</comment>
<evidence type="ECO:0000256" key="8">
    <source>
        <dbReference type="SAM" id="Phobius"/>
    </source>
</evidence>
<feature type="transmembrane region" description="Helical" evidence="8">
    <location>
        <begin position="81"/>
        <end position="100"/>
    </location>
</feature>
<dbReference type="InterPro" id="IPR036890">
    <property type="entry name" value="HATPase_C_sf"/>
</dbReference>
<accession>A0ABQ1T4F8</accession>
<keyword evidence="7" id="KW-0175">Coiled coil</keyword>
<evidence type="ECO:0000313" key="11">
    <source>
        <dbReference type="Proteomes" id="UP000606498"/>
    </source>
</evidence>
<dbReference type="PANTHER" id="PTHR44936">
    <property type="entry name" value="SENSOR PROTEIN CREC"/>
    <property type="match status" value="1"/>
</dbReference>
<dbReference type="EMBL" id="BMKO01000006">
    <property type="protein sequence ID" value="GGE83494.1"/>
    <property type="molecule type" value="Genomic_DNA"/>
</dbReference>
<evidence type="ECO:0000256" key="5">
    <source>
        <dbReference type="ARBA" id="ARBA00022777"/>
    </source>
</evidence>
<dbReference type="InterPro" id="IPR050980">
    <property type="entry name" value="2C_sensor_his_kinase"/>
</dbReference>
<evidence type="ECO:0000256" key="1">
    <source>
        <dbReference type="ARBA" id="ARBA00000085"/>
    </source>
</evidence>
<feature type="coiled-coil region" evidence="7">
    <location>
        <begin position="245"/>
        <end position="272"/>
    </location>
</feature>
<gene>
    <name evidence="10" type="primary">prrB</name>
    <name evidence="10" type="ORF">GCM10011520_24960</name>
</gene>
<feature type="domain" description="Histidine kinase" evidence="9">
    <location>
        <begin position="216"/>
        <end position="421"/>
    </location>
</feature>
<dbReference type="CDD" id="cd00082">
    <property type="entry name" value="HisKA"/>
    <property type="match status" value="1"/>
</dbReference>
<reference evidence="11" key="1">
    <citation type="journal article" date="2019" name="Int. J. Syst. Evol. Microbiol.">
        <title>The Global Catalogue of Microorganisms (GCM) 10K type strain sequencing project: providing services to taxonomists for standard genome sequencing and annotation.</title>
        <authorList>
            <consortium name="The Broad Institute Genomics Platform"/>
            <consortium name="The Broad Institute Genome Sequencing Center for Infectious Disease"/>
            <person name="Wu L."/>
            <person name="Ma J."/>
        </authorList>
    </citation>
    <scope>NUCLEOTIDE SEQUENCE [LARGE SCALE GENOMIC DNA]</scope>
    <source>
        <strain evidence="11">CGMCC 1.16033</strain>
    </source>
</reference>
<dbReference type="Gene3D" id="1.10.287.130">
    <property type="match status" value="1"/>
</dbReference>
<dbReference type="SUPFAM" id="SSF55874">
    <property type="entry name" value="ATPase domain of HSP90 chaperone/DNA topoisomerase II/histidine kinase"/>
    <property type="match status" value="1"/>
</dbReference>
<name>A0ABQ1T4F8_9GAMM</name>
<dbReference type="PROSITE" id="PS50109">
    <property type="entry name" value="HIS_KIN"/>
    <property type="match status" value="1"/>
</dbReference>